<keyword evidence="7" id="KW-0675">Receptor</keyword>
<accession>A0A1G8KA85</accession>
<evidence type="ECO:0000313" key="8">
    <source>
        <dbReference type="Proteomes" id="UP000199492"/>
    </source>
</evidence>
<comment type="subcellular location">
    <subcellularLocation>
        <location evidence="1">Secreted</location>
        <location evidence="1">Cell wall</location>
    </subcellularLocation>
</comment>
<evidence type="ECO:0000256" key="2">
    <source>
        <dbReference type="ARBA" id="ARBA00022512"/>
    </source>
</evidence>
<evidence type="ECO:0000256" key="3">
    <source>
        <dbReference type="ARBA" id="ARBA00022525"/>
    </source>
</evidence>
<dbReference type="Proteomes" id="UP000199492">
    <property type="component" value="Unassembled WGS sequence"/>
</dbReference>
<dbReference type="Gene3D" id="2.60.40.10">
    <property type="entry name" value="Immunoglobulins"/>
    <property type="match status" value="1"/>
</dbReference>
<dbReference type="AlphaFoldDB" id="A0A1G8KA85"/>
<dbReference type="SUPFAM" id="SSF52058">
    <property type="entry name" value="L domain-like"/>
    <property type="match status" value="3"/>
</dbReference>
<evidence type="ECO:0000256" key="1">
    <source>
        <dbReference type="ARBA" id="ARBA00004191"/>
    </source>
</evidence>
<sequence length="560" mass="61739">MEIAVIKKHLFLGFILLFLSTCSDNDVNETENQPPSAFEVSLNDLTNTSAEITWTASIDPEGSTVFYDVYLNNVKQADNITEMTYHFENLPENENFTGEIIASDPEGNTVSAPFNFETALNQPPSLFEITVTSTNPFYSSIEWTESIDPEDRPITYNIYLDNALIEEETTTLNQTFESLKGLTDYSGSVEAVDEQGKTTTVLFSFTTDLKVYDDDLLLSNQSMVENFGNDGYNEINGNLNIGSIGENLTDVSDLSLLETIYSVKGNLSIRHTICTNFSGLQNIDLEYDYAKLTIEDNDQLLNCEGLNSITAANQVYISDNDNLLNLNGLSSLSSVTNYFWVVYNPNLNSLEALENLTFVPQTLSITNNDSLTTLLGLEGVTATGELRIIDNNNLLNLEGLNNLSSSNSSVIITDNNTLQNLNGLSSLQEAISLHVTGNPLITSLNGLENLTDLNHTLEISDNTGLTTLNGIENITFSDNQANYHALIISGNTNITNLDPLQNFTFNRGLINIHFNSLLSDLCGLTTLISEIDDFMNGYNFATNNAYNPSEMHMLNGECSN</sequence>
<evidence type="ECO:0000259" key="6">
    <source>
        <dbReference type="PROSITE" id="PS50853"/>
    </source>
</evidence>
<proteinExistence type="predicted"/>
<keyword evidence="3" id="KW-0964">Secreted</keyword>
<dbReference type="RefSeq" id="WP_092470479.1">
    <property type="nucleotide sequence ID" value="NZ_FNCZ01000010.1"/>
</dbReference>
<dbReference type="InterPro" id="IPR000494">
    <property type="entry name" value="Rcpt_L-dom"/>
</dbReference>
<keyword evidence="5" id="KW-0325">Glycoprotein</keyword>
<dbReference type="Pfam" id="PF01030">
    <property type="entry name" value="Recep_L_domain"/>
    <property type="match status" value="1"/>
</dbReference>
<dbReference type="OrthoDB" id="9765957at2"/>
<dbReference type="GO" id="GO:0030313">
    <property type="term" value="C:cell envelope"/>
    <property type="evidence" value="ECO:0007669"/>
    <property type="project" value="UniProtKB-SubCell"/>
</dbReference>
<reference evidence="8" key="1">
    <citation type="submission" date="2016-10" db="EMBL/GenBank/DDBJ databases">
        <authorList>
            <person name="Varghese N."/>
            <person name="Submissions S."/>
        </authorList>
    </citation>
    <scope>NUCLEOTIDE SEQUENCE [LARGE SCALE GENOMIC DNA]</scope>
    <source>
        <strain evidence="8">DSM 15363</strain>
    </source>
</reference>
<dbReference type="SUPFAM" id="SSF49265">
    <property type="entry name" value="Fibronectin type III"/>
    <property type="match status" value="1"/>
</dbReference>
<evidence type="ECO:0000256" key="4">
    <source>
        <dbReference type="ARBA" id="ARBA00022729"/>
    </source>
</evidence>
<dbReference type="InterPro" id="IPR013783">
    <property type="entry name" value="Ig-like_fold"/>
</dbReference>
<dbReference type="InterPro" id="IPR036941">
    <property type="entry name" value="Rcpt_L-dom_sf"/>
</dbReference>
<dbReference type="InterPro" id="IPR051648">
    <property type="entry name" value="CWI-Assembly_Regulator"/>
</dbReference>
<dbReference type="InterPro" id="IPR003961">
    <property type="entry name" value="FN3_dom"/>
</dbReference>
<dbReference type="Pfam" id="PF00041">
    <property type="entry name" value="fn3"/>
    <property type="match status" value="1"/>
</dbReference>
<protein>
    <submittedName>
        <fullName evidence="7">Receptor L domain-containing protein</fullName>
    </submittedName>
</protein>
<dbReference type="Gene3D" id="3.80.20.20">
    <property type="entry name" value="Receptor L-domain"/>
    <property type="match status" value="2"/>
</dbReference>
<evidence type="ECO:0000256" key="5">
    <source>
        <dbReference type="ARBA" id="ARBA00023180"/>
    </source>
</evidence>
<dbReference type="InterPro" id="IPR036116">
    <property type="entry name" value="FN3_sf"/>
</dbReference>
<name>A0A1G8KA85_9FLAO</name>
<evidence type="ECO:0000313" key="7">
    <source>
        <dbReference type="EMBL" id="SDI40303.1"/>
    </source>
</evidence>
<feature type="domain" description="Fibronectin type-III" evidence="6">
    <location>
        <begin position="34"/>
        <end position="124"/>
    </location>
</feature>
<dbReference type="PROSITE" id="PS50853">
    <property type="entry name" value="FN3"/>
    <property type="match status" value="1"/>
</dbReference>
<dbReference type="STRING" id="262004.SAMN04489796_110119"/>
<gene>
    <name evidence="7" type="ORF">SAMN04489796_110119</name>
</gene>
<dbReference type="EMBL" id="FNCZ01000010">
    <property type="protein sequence ID" value="SDI40303.1"/>
    <property type="molecule type" value="Genomic_DNA"/>
</dbReference>
<keyword evidence="4" id="KW-0732">Signal</keyword>
<dbReference type="PANTHER" id="PTHR31018:SF3">
    <property type="entry name" value="RECEPTOR PROTEIN-TYROSINE KINASE"/>
    <property type="match status" value="1"/>
</dbReference>
<keyword evidence="8" id="KW-1185">Reference proteome</keyword>
<organism evidence="7 8">
    <name type="scientific">Winogradskyella thalassocola</name>
    <dbReference type="NCBI Taxonomy" id="262004"/>
    <lineage>
        <taxon>Bacteria</taxon>
        <taxon>Pseudomonadati</taxon>
        <taxon>Bacteroidota</taxon>
        <taxon>Flavobacteriia</taxon>
        <taxon>Flavobacteriales</taxon>
        <taxon>Flavobacteriaceae</taxon>
        <taxon>Winogradskyella</taxon>
    </lineage>
</organism>
<dbReference type="PANTHER" id="PTHR31018">
    <property type="entry name" value="SPORULATION-SPECIFIC PROTEIN-RELATED"/>
    <property type="match status" value="1"/>
</dbReference>
<keyword evidence="2" id="KW-0134">Cell wall</keyword>